<name>A0A6P7FC40_DIAVI</name>
<dbReference type="Gene3D" id="2.10.25.10">
    <property type="entry name" value="Laminin"/>
    <property type="match status" value="1"/>
</dbReference>
<dbReference type="FunCoup" id="A0A6P7FC40">
    <property type="interactions" value="66"/>
</dbReference>
<gene>
    <name evidence="2" type="primary">LOC114328756</name>
</gene>
<dbReference type="RefSeq" id="XP_028133514.1">
    <property type="nucleotide sequence ID" value="XM_028277713.1"/>
</dbReference>
<accession>A0A6P7FC40</accession>
<proteinExistence type="predicted"/>
<dbReference type="InParanoid" id="A0A6P7FC40"/>
<dbReference type="PROSITE" id="PS51257">
    <property type="entry name" value="PROKAR_LIPOPROTEIN"/>
    <property type="match status" value="1"/>
</dbReference>
<feature type="chain" id="PRO_5028304257" evidence="1">
    <location>
        <begin position="20"/>
        <end position="100"/>
    </location>
</feature>
<protein>
    <submittedName>
        <fullName evidence="2">Uncharacterized protein LOC114328756</fullName>
    </submittedName>
</protein>
<organism evidence="2">
    <name type="scientific">Diabrotica virgifera virgifera</name>
    <name type="common">western corn rootworm</name>
    <dbReference type="NCBI Taxonomy" id="50390"/>
    <lineage>
        <taxon>Eukaryota</taxon>
        <taxon>Metazoa</taxon>
        <taxon>Ecdysozoa</taxon>
        <taxon>Arthropoda</taxon>
        <taxon>Hexapoda</taxon>
        <taxon>Insecta</taxon>
        <taxon>Pterygota</taxon>
        <taxon>Neoptera</taxon>
        <taxon>Endopterygota</taxon>
        <taxon>Coleoptera</taxon>
        <taxon>Polyphaga</taxon>
        <taxon>Cucujiformia</taxon>
        <taxon>Chrysomeloidea</taxon>
        <taxon>Chrysomelidae</taxon>
        <taxon>Galerucinae</taxon>
        <taxon>Diabroticina</taxon>
        <taxon>Diabroticites</taxon>
        <taxon>Diabrotica</taxon>
    </lineage>
</organism>
<evidence type="ECO:0000313" key="2">
    <source>
        <dbReference type="RefSeq" id="XP_028133514.1"/>
    </source>
</evidence>
<evidence type="ECO:0000256" key="1">
    <source>
        <dbReference type="SAM" id="SignalP"/>
    </source>
</evidence>
<keyword evidence="1" id="KW-0732">Signal</keyword>
<sequence length="100" mass="10941">MKYFMISFVVAVFFTTVSCQAPYVPGSNLVDLLICPPNSYPACAPCCPDPSCLPIGPVLKPCSLLKYCDLECKPICRCNVGYLKDNVTGNCVRKEQCPKP</sequence>
<feature type="signal peptide" evidence="1">
    <location>
        <begin position="1"/>
        <end position="19"/>
    </location>
</feature>
<dbReference type="AlphaFoldDB" id="A0A6P7FC40"/>
<reference evidence="2" key="1">
    <citation type="submission" date="2025-08" db="UniProtKB">
        <authorList>
            <consortium name="RefSeq"/>
        </authorList>
    </citation>
    <scope>IDENTIFICATION</scope>
    <source>
        <tissue evidence="2">Whole insect</tissue>
    </source>
</reference>